<dbReference type="InterPro" id="IPR011990">
    <property type="entry name" value="TPR-like_helical_dom_sf"/>
</dbReference>
<gene>
    <name evidence="1" type="ORF">SAMN02745121_01491</name>
</gene>
<dbReference type="OrthoDB" id="9806895at2"/>
<dbReference type="CDD" id="cd12952">
    <property type="entry name" value="MMP_ACEL2062"/>
    <property type="match status" value="1"/>
</dbReference>
<sequence>MKSRPPEDPALHAFLDDVADVAADDPAEALELLDEASPDWHDHPEIHYFRGDLVWTLEGPEAAEPHFRRALERDPRFADAHHALAQVHEAMDERPAMIRHYLEVLRLDAHDDIGAGIGTKEDQRFIAGVAEAVLENLPEEFKQRLGNVPVVLEARPAKYLVQDGFDPRALGLFEGPDHFNQRGIEAAAAPSRIVLFYANLLAMFADEDELREQVEVTILHEIGHYFGLDEDDMQRLGLD</sequence>
<dbReference type="Pfam" id="PF06262">
    <property type="entry name" value="Zincin_1"/>
    <property type="match status" value="1"/>
</dbReference>
<organism evidence="1 2">
    <name type="scientific">Nannocystis exedens</name>
    <dbReference type="NCBI Taxonomy" id="54"/>
    <lineage>
        <taxon>Bacteria</taxon>
        <taxon>Pseudomonadati</taxon>
        <taxon>Myxococcota</taxon>
        <taxon>Polyangia</taxon>
        <taxon>Nannocystales</taxon>
        <taxon>Nannocystaceae</taxon>
        <taxon>Nannocystis</taxon>
    </lineage>
</organism>
<keyword evidence="1" id="KW-0378">Hydrolase</keyword>
<dbReference type="SMART" id="SM00028">
    <property type="entry name" value="TPR"/>
    <property type="match status" value="2"/>
</dbReference>
<dbReference type="InterPro" id="IPR019734">
    <property type="entry name" value="TPR_rpt"/>
</dbReference>
<accession>A0A1I1V1Z2</accession>
<dbReference type="SUPFAM" id="SSF48452">
    <property type="entry name" value="TPR-like"/>
    <property type="match status" value="1"/>
</dbReference>
<dbReference type="InterPro" id="IPR010428">
    <property type="entry name" value="Zincin_1"/>
</dbReference>
<keyword evidence="2" id="KW-1185">Reference proteome</keyword>
<evidence type="ECO:0000313" key="2">
    <source>
        <dbReference type="Proteomes" id="UP000199400"/>
    </source>
</evidence>
<dbReference type="RefSeq" id="WP_096330249.1">
    <property type="nucleotide sequence ID" value="NZ_FOMX01000004.1"/>
</dbReference>
<keyword evidence="1" id="KW-0482">Metalloprotease</keyword>
<dbReference type="Gene3D" id="1.25.40.10">
    <property type="entry name" value="Tetratricopeptide repeat domain"/>
    <property type="match status" value="1"/>
</dbReference>
<dbReference type="GO" id="GO:0008237">
    <property type="term" value="F:metallopeptidase activity"/>
    <property type="evidence" value="ECO:0007669"/>
    <property type="project" value="UniProtKB-KW"/>
</dbReference>
<dbReference type="Proteomes" id="UP000199400">
    <property type="component" value="Unassembled WGS sequence"/>
</dbReference>
<proteinExistence type="predicted"/>
<dbReference type="STRING" id="54.SAMN02745121_01491"/>
<dbReference type="SUPFAM" id="SSF55486">
    <property type="entry name" value="Metalloproteases ('zincins'), catalytic domain"/>
    <property type="match status" value="1"/>
</dbReference>
<keyword evidence="1" id="KW-0645">Protease</keyword>
<dbReference type="EMBL" id="FOMX01000004">
    <property type="protein sequence ID" value="SFD77036.1"/>
    <property type="molecule type" value="Genomic_DNA"/>
</dbReference>
<dbReference type="GO" id="GO:0006508">
    <property type="term" value="P:proteolysis"/>
    <property type="evidence" value="ECO:0007669"/>
    <property type="project" value="UniProtKB-KW"/>
</dbReference>
<name>A0A1I1V1Z2_9BACT</name>
<protein>
    <submittedName>
        <fullName evidence="1">Predicted Zn-dependent protease, minimal metalloprotease (MMP)-like domain</fullName>
    </submittedName>
</protein>
<dbReference type="InterPro" id="IPR038555">
    <property type="entry name" value="Zincin_1_sf"/>
</dbReference>
<dbReference type="AlphaFoldDB" id="A0A1I1V1Z2"/>
<dbReference type="Gene3D" id="3.30.2010.20">
    <property type="match status" value="1"/>
</dbReference>
<evidence type="ECO:0000313" key="1">
    <source>
        <dbReference type="EMBL" id="SFD77036.1"/>
    </source>
</evidence>
<reference evidence="2" key="1">
    <citation type="submission" date="2016-10" db="EMBL/GenBank/DDBJ databases">
        <authorList>
            <person name="Varghese N."/>
            <person name="Submissions S."/>
        </authorList>
    </citation>
    <scope>NUCLEOTIDE SEQUENCE [LARGE SCALE GENOMIC DNA]</scope>
    <source>
        <strain evidence="2">ATCC 25963</strain>
    </source>
</reference>